<proteinExistence type="predicted"/>
<keyword evidence="3 7" id="KW-0489">Methyltransferase</keyword>
<evidence type="ECO:0000256" key="4">
    <source>
        <dbReference type="ARBA" id="ARBA00022679"/>
    </source>
</evidence>
<reference evidence="7" key="1">
    <citation type="submission" date="2021-12" db="EMBL/GenBank/DDBJ databases">
        <authorList>
            <person name="Rodrigo-Torres L."/>
            <person name="Arahal R. D."/>
            <person name="Lucena T."/>
        </authorList>
    </citation>
    <scope>NUCLEOTIDE SEQUENCE</scope>
    <source>
        <strain evidence="7">CECT 8267</strain>
    </source>
</reference>
<dbReference type="CDD" id="cd02440">
    <property type="entry name" value="AdoMet_MTases"/>
    <property type="match status" value="1"/>
</dbReference>
<name>A0ABN8EFZ9_9GAMM</name>
<organism evidence="7 8">
    <name type="scientific">Sinobacterium norvegicum</name>
    <dbReference type="NCBI Taxonomy" id="1641715"/>
    <lineage>
        <taxon>Bacteria</taxon>
        <taxon>Pseudomonadati</taxon>
        <taxon>Pseudomonadota</taxon>
        <taxon>Gammaproteobacteria</taxon>
        <taxon>Cellvibrionales</taxon>
        <taxon>Spongiibacteraceae</taxon>
        <taxon>Sinobacterium</taxon>
    </lineage>
</organism>
<dbReference type="EMBL" id="CAKLPX010000001">
    <property type="protein sequence ID" value="CAH0990267.1"/>
    <property type="molecule type" value="Genomic_DNA"/>
</dbReference>
<evidence type="ECO:0000313" key="7">
    <source>
        <dbReference type="EMBL" id="CAH0990267.1"/>
    </source>
</evidence>
<sequence>MLDHSSQQLSALINAASDTLSLWFVDEATDINCLSSIQPRDNLSIISNRYDLHQQALACGLNSRFGDFTLAIDQQYEQIFFRIAKEKPIVHYLINRSADLLVRQGLLTLVGEKGDGTKTYIDKAKKYFNSSAQAKKNNIIYTGHIRFFSKGKPLDDKHYTSLQTITDDMISKPGVFGWNKIDQGSKYLVDNLAEILASNSIASDASVLDLGCGYGYLSIEAAKLGSFTFTATDNNAVAVSCCQANLEQRGIAGQALASHCADNIEQRFDLVLCNPPFHTGFDTDKDLTPLFLQQAKQHLNSNGVAVFVVNSFIPLEAKAESIFKTIEVIAKNTQFKVVALR</sequence>
<evidence type="ECO:0000256" key="3">
    <source>
        <dbReference type="ARBA" id="ARBA00022603"/>
    </source>
</evidence>
<dbReference type="PANTHER" id="PTHR47816:SF4">
    <property type="entry name" value="RIBOSOMAL RNA SMALL SUBUNIT METHYLTRANSFERASE C"/>
    <property type="match status" value="1"/>
</dbReference>
<evidence type="ECO:0000256" key="5">
    <source>
        <dbReference type="ARBA" id="ARBA00022691"/>
    </source>
</evidence>
<dbReference type="Pfam" id="PF05175">
    <property type="entry name" value="MTS"/>
    <property type="match status" value="1"/>
</dbReference>
<evidence type="ECO:0000313" key="8">
    <source>
        <dbReference type="Proteomes" id="UP000838100"/>
    </source>
</evidence>
<dbReference type="Proteomes" id="UP000838100">
    <property type="component" value="Unassembled WGS sequence"/>
</dbReference>
<dbReference type="EC" id="2.1.1.172" evidence="7"/>
<dbReference type="GO" id="GO:0052914">
    <property type="term" value="F:16S rRNA (guanine(1207)-N(2))-methyltransferase activity"/>
    <property type="evidence" value="ECO:0007669"/>
    <property type="project" value="UniProtKB-EC"/>
</dbReference>
<protein>
    <submittedName>
        <fullName evidence="7">Ribosomal RNA small subunit methyltransferase C</fullName>
        <ecNumber evidence="7">2.1.1.172</ecNumber>
    </submittedName>
</protein>
<dbReference type="InterPro" id="IPR007848">
    <property type="entry name" value="Small_mtfrase_dom"/>
</dbReference>
<dbReference type="PRINTS" id="PR00507">
    <property type="entry name" value="N12N6MTFRASE"/>
</dbReference>
<keyword evidence="1" id="KW-0963">Cytoplasm</keyword>
<keyword evidence="8" id="KW-1185">Reference proteome</keyword>
<keyword evidence="5" id="KW-0949">S-adenosyl-L-methionine</keyword>
<dbReference type="RefSeq" id="WP_237442952.1">
    <property type="nucleotide sequence ID" value="NZ_CAKLPX010000001.1"/>
</dbReference>
<keyword evidence="4 7" id="KW-0808">Transferase</keyword>
<gene>
    <name evidence="7" type="primary">rsmC</name>
    <name evidence="7" type="ORF">SIN8267_00359</name>
</gene>
<comment type="caution">
    <text evidence="7">The sequence shown here is derived from an EMBL/GenBank/DDBJ whole genome shotgun (WGS) entry which is preliminary data.</text>
</comment>
<evidence type="ECO:0000256" key="1">
    <source>
        <dbReference type="ARBA" id="ARBA00022490"/>
    </source>
</evidence>
<dbReference type="Gene3D" id="3.40.50.150">
    <property type="entry name" value="Vaccinia Virus protein VP39"/>
    <property type="match status" value="2"/>
</dbReference>
<dbReference type="InterPro" id="IPR029063">
    <property type="entry name" value="SAM-dependent_MTases_sf"/>
</dbReference>
<dbReference type="SUPFAM" id="SSF53335">
    <property type="entry name" value="S-adenosyl-L-methionine-dependent methyltransferases"/>
    <property type="match status" value="1"/>
</dbReference>
<dbReference type="InterPro" id="IPR046977">
    <property type="entry name" value="RsmC/RlmG"/>
</dbReference>
<evidence type="ECO:0000256" key="2">
    <source>
        <dbReference type="ARBA" id="ARBA00022552"/>
    </source>
</evidence>
<dbReference type="InterPro" id="IPR002052">
    <property type="entry name" value="DNA_methylase_N6_adenine_CS"/>
</dbReference>
<feature type="domain" description="Methyltransferase small" evidence="6">
    <location>
        <begin position="169"/>
        <end position="338"/>
    </location>
</feature>
<dbReference type="PANTHER" id="PTHR47816">
    <property type="entry name" value="RIBOSOMAL RNA SMALL SUBUNIT METHYLTRANSFERASE C"/>
    <property type="match status" value="1"/>
</dbReference>
<dbReference type="PROSITE" id="PS00092">
    <property type="entry name" value="N6_MTASE"/>
    <property type="match status" value="1"/>
</dbReference>
<keyword evidence="2" id="KW-0698">rRNA processing</keyword>
<accession>A0ABN8EFZ9</accession>
<evidence type="ECO:0000259" key="6">
    <source>
        <dbReference type="Pfam" id="PF05175"/>
    </source>
</evidence>